<dbReference type="Pfam" id="PF00691">
    <property type="entry name" value="OmpA"/>
    <property type="match status" value="1"/>
</dbReference>
<dbReference type="EMBL" id="AP012547">
    <property type="protein sequence ID" value="BAO30928.1"/>
    <property type="molecule type" value="Genomic_DNA"/>
</dbReference>
<dbReference type="GO" id="GO:0009279">
    <property type="term" value="C:cell outer membrane"/>
    <property type="evidence" value="ECO:0007669"/>
    <property type="project" value="UniProtKB-SubCell"/>
</dbReference>
<dbReference type="Gene3D" id="3.30.1330.60">
    <property type="entry name" value="OmpA-like domain"/>
    <property type="match status" value="1"/>
</dbReference>
<reference evidence="7 8" key="1">
    <citation type="journal article" date="2014" name="Syst. Appl. Microbiol.">
        <title>Complete genomes of freshwater sulfur oxidizers Sulfuricella denitrificans skB26 and Sulfuritalea hydrogenivorans sk43H: genetic insights into the sulfur oxidation pathway of betaproteobacteria.</title>
        <authorList>
            <person name="Watanabe T."/>
            <person name="Kojima H."/>
            <person name="Fukui M."/>
        </authorList>
    </citation>
    <scope>NUCLEOTIDE SEQUENCE [LARGE SCALE GENOMIC DNA]</scope>
    <source>
        <strain evidence="7">DSM22779</strain>
    </source>
</reference>
<evidence type="ECO:0000313" key="7">
    <source>
        <dbReference type="EMBL" id="BAO30928.1"/>
    </source>
</evidence>
<dbReference type="PROSITE" id="PS51123">
    <property type="entry name" value="OMPA_2"/>
    <property type="match status" value="1"/>
</dbReference>
<evidence type="ECO:0000256" key="1">
    <source>
        <dbReference type="ARBA" id="ARBA00004442"/>
    </source>
</evidence>
<dbReference type="PANTHER" id="PTHR30329:SF21">
    <property type="entry name" value="LIPOPROTEIN YIAD-RELATED"/>
    <property type="match status" value="1"/>
</dbReference>
<dbReference type="CDD" id="cd07185">
    <property type="entry name" value="OmpA_C-like"/>
    <property type="match status" value="1"/>
</dbReference>
<dbReference type="InterPro" id="IPR050330">
    <property type="entry name" value="Bact_OuterMem_StrucFunc"/>
</dbReference>
<sequence length="135" mass="14712">MSPLVRCLLNAGLGLLLTTGGVLAADRPSPDVVIVFSPGEDSVAAADLPTLEQLSADAKSGEGKWISLEAYADDQGSRELNLALAQRRVDDVSHHLVSLGFPANRIRGTSYGDEHMDRNDLPMRRVEIRIKRLRH</sequence>
<name>W0SMB4_9PROT</name>
<evidence type="ECO:0000256" key="5">
    <source>
        <dbReference type="SAM" id="SignalP"/>
    </source>
</evidence>
<dbReference type="AlphaFoldDB" id="W0SMB4"/>
<keyword evidence="2 4" id="KW-0472">Membrane</keyword>
<keyword evidence="5" id="KW-0732">Signal</keyword>
<feature type="domain" description="OmpA-like" evidence="6">
    <location>
        <begin position="23"/>
        <end position="134"/>
    </location>
</feature>
<keyword evidence="8" id="KW-1185">Reference proteome</keyword>
<dbReference type="InterPro" id="IPR006664">
    <property type="entry name" value="OMP_bac"/>
</dbReference>
<dbReference type="STRING" id="1223802.SUTH_03155"/>
<organism evidence="7 8">
    <name type="scientific">Sulfuritalea hydrogenivorans sk43H</name>
    <dbReference type="NCBI Taxonomy" id="1223802"/>
    <lineage>
        <taxon>Bacteria</taxon>
        <taxon>Pseudomonadati</taxon>
        <taxon>Pseudomonadota</taxon>
        <taxon>Betaproteobacteria</taxon>
        <taxon>Nitrosomonadales</taxon>
        <taxon>Sterolibacteriaceae</taxon>
        <taxon>Sulfuritalea</taxon>
    </lineage>
</organism>
<evidence type="ECO:0000256" key="2">
    <source>
        <dbReference type="ARBA" id="ARBA00023136"/>
    </source>
</evidence>
<comment type="subcellular location">
    <subcellularLocation>
        <location evidence="1">Cell outer membrane</location>
    </subcellularLocation>
</comment>
<keyword evidence="3" id="KW-0998">Cell outer membrane</keyword>
<dbReference type="PANTHER" id="PTHR30329">
    <property type="entry name" value="STATOR ELEMENT OF FLAGELLAR MOTOR COMPLEX"/>
    <property type="match status" value="1"/>
</dbReference>
<evidence type="ECO:0000313" key="8">
    <source>
        <dbReference type="Proteomes" id="UP000031637"/>
    </source>
</evidence>
<feature type="signal peptide" evidence="5">
    <location>
        <begin position="1"/>
        <end position="24"/>
    </location>
</feature>
<evidence type="ECO:0000256" key="3">
    <source>
        <dbReference type="ARBA" id="ARBA00023237"/>
    </source>
</evidence>
<dbReference type="SUPFAM" id="SSF103088">
    <property type="entry name" value="OmpA-like"/>
    <property type="match status" value="1"/>
</dbReference>
<dbReference type="PRINTS" id="PR01021">
    <property type="entry name" value="OMPADOMAIN"/>
</dbReference>
<evidence type="ECO:0000259" key="6">
    <source>
        <dbReference type="PROSITE" id="PS51123"/>
    </source>
</evidence>
<dbReference type="Proteomes" id="UP000031637">
    <property type="component" value="Chromosome"/>
</dbReference>
<dbReference type="HOGENOM" id="CLU_1884743_0_0_4"/>
<accession>W0SMB4</accession>
<proteinExistence type="predicted"/>
<evidence type="ECO:0000256" key="4">
    <source>
        <dbReference type="PROSITE-ProRule" id="PRU00473"/>
    </source>
</evidence>
<dbReference type="KEGG" id="shd:SUTH_03155"/>
<dbReference type="InterPro" id="IPR036737">
    <property type="entry name" value="OmpA-like_sf"/>
</dbReference>
<feature type="chain" id="PRO_5004795559" description="OmpA-like domain-containing protein" evidence="5">
    <location>
        <begin position="25"/>
        <end position="135"/>
    </location>
</feature>
<dbReference type="InterPro" id="IPR006665">
    <property type="entry name" value="OmpA-like"/>
</dbReference>
<gene>
    <name evidence="7" type="ORF">SUTH_03155</name>
</gene>
<protein>
    <recommendedName>
        <fullName evidence="6">OmpA-like domain-containing protein</fullName>
    </recommendedName>
</protein>